<dbReference type="EMBL" id="PGFD01000001">
    <property type="protein sequence ID" value="PJJ67795.1"/>
    <property type="molecule type" value="Genomic_DNA"/>
</dbReference>
<dbReference type="InterPro" id="IPR001296">
    <property type="entry name" value="Glyco_trans_1"/>
</dbReference>
<gene>
    <name evidence="2" type="ORF">CLV73_1814</name>
</gene>
<reference evidence="2 3" key="1">
    <citation type="submission" date="2017-11" db="EMBL/GenBank/DDBJ databases">
        <title>Genomic Encyclopedia of Archaeal and Bacterial Type Strains, Phase II (KMG-II): From Individual Species to Whole Genera.</title>
        <authorList>
            <person name="Goeker M."/>
        </authorList>
    </citation>
    <scope>NUCLEOTIDE SEQUENCE [LARGE SCALE GENOMIC DNA]</scope>
    <source>
        <strain evidence="2 3">DSM 27617</strain>
    </source>
</reference>
<dbReference type="Proteomes" id="UP000228740">
    <property type="component" value="Unassembled WGS sequence"/>
</dbReference>
<comment type="caution">
    <text evidence="2">The sequence shown here is derived from an EMBL/GenBank/DDBJ whole genome shotgun (WGS) entry which is preliminary data.</text>
</comment>
<feature type="domain" description="Glycosyl transferase family 1" evidence="1">
    <location>
        <begin position="199"/>
        <end position="334"/>
    </location>
</feature>
<protein>
    <submittedName>
        <fullName evidence="2">Glycosyltransferase involved in cell wall biosynthesis</fullName>
    </submittedName>
</protein>
<dbReference type="SUPFAM" id="SSF53756">
    <property type="entry name" value="UDP-Glycosyltransferase/glycogen phosphorylase"/>
    <property type="match status" value="1"/>
</dbReference>
<evidence type="ECO:0000313" key="3">
    <source>
        <dbReference type="Proteomes" id="UP000228740"/>
    </source>
</evidence>
<dbReference type="OrthoDB" id="9768685at2"/>
<proteinExistence type="predicted"/>
<keyword evidence="2" id="KW-0808">Transferase</keyword>
<sequence>MKIALIHDWLDKYGGAERVVTSMNDFIDFDYYFAYADIMSDVDKLKMFNGKTPEVLTSRLLKLLGKNFRYALPFFPIVSKLFNKQFTNLPVDWIISSSWCLSKGFRINNEKHISYIQARNFKYIWDEYDNYFKGILGVIFLPLRKYLQSFDKRTAQNPDYIIANSKYVQDWIEEHYNRKSVVIYPPVAVDHFNLRTTKIQDSDYYVTVGRLVQYKRFDLLIKAFINLNKKLIIIGDGSEKSKLEKLSKGNENIIFKGFLNSNEINHYISNAKAFVFSSLEDFGIAPVEAQACGTPVIAYGRGGTLETVLENKTGVFFYSQNVQEIEEAVKKFENKIFNFNPILIREHSRKFSAEVFKMKFKSYLAECNLMKEKI</sequence>
<dbReference type="Gene3D" id="3.40.50.2000">
    <property type="entry name" value="Glycogen Phosphorylase B"/>
    <property type="match status" value="2"/>
</dbReference>
<dbReference type="AlphaFoldDB" id="A0A2M9CAE2"/>
<organism evidence="2 3">
    <name type="scientific">Chryseobacterium geocarposphaerae</name>
    <dbReference type="NCBI Taxonomy" id="1416776"/>
    <lineage>
        <taxon>Bacteria</taxon>
        <taxon>Pseudomonadati</taxon>
        <taxon>Bacteroidota</taxon>
        <taxon>Flavobacteriia</taxon>
        <taxon>Flavobacteriales</taxon>
        <taxon>Weeksellaceae</taxon>
        <taxon>Chryseobacterium group</taxon>
        <taxon>Chryseobacterium</taxon>
    </lineage>
</organism>
<dbReference type="Pfam" id="PF00534">
    <property type="entry name" value="Glycos_transf_1"/>
    <property type="match status" value="1"/>
</dbReference>
<dbReference type="GO" id="GO:0016757">
    <property type="term" value="F:glycosyltransferase activity"/>
    <property type="evidence" value="ECO:0007669"/>
    <property type="project" value="InterPro"/>
</dbReference>
<accession>A0A2M9CAE2</accession>
<dbReference type="PANTHER" id="PTHR45947">
    <property type="entry name" value="SULFOQUINOVOSYL TRANSFERASE SQD2"/>
    <property type="match status" value="1"/>
</dbReference>
<dbReference type="RefSeq" id="WP_100376480.1">
    <property type="nucleotide sequence ID" value="NZ_PGFD01000001.1"/>
</dbReference>
<dbReference type="PANTHER" id="PTHR45947:SF3">
    <property type="entry name" value="SULFOQUINOVOSYL TRANSFERASE SQD2"/>
    <property type="match status" value="1"/>
</dbReference>
<evidence type="ECO:0000259" key="1">
    <source>
        <dbReference type="Pfam" id="PF00534"/>
    </source>
</evidence>
<evidence type="ECO:0000313" key="2">
    <source>
        <dbReference type="EMBL" id="PJJ67795.1"/>
    </source>
</evidence>
<name>A0A2M9CAE2_9FLAO</name>
<dbReference type="InterPro" id="IPR050194">
    <property type="entry name" value="Glycosyltransferase_grp1"/>
</dbReference>
<keyword evidence="3" id="KW-1185">Reference proteome</keyword>